<dbReference type="PROSITE" id="PS50093">
    <property type="entry name" value="PKD"/>
    <property type="match status" value="1"/>
</dbReference>
<evidence type="ECO:0000313" key="8">
    <source>
        <dbReference type="EMBL" id="TPE42824.1"/>
    </source>
</evidence>
<feature type="active site" description="Charge relay system" evidence="5">
    <location>
        <position position="394"/>
    </location>
</feature>
<dbReference type="Pfam" id="PF00801">
    <property type="entry name" value="PKD"/>
    <property type="match status" value="1"/>
</dbReference>
<keyword evidence="3 5" id="KW-0378">Hydrolase</keyword>
<dbReference type="InterPro" id="IPR026444">
    <property type="entry name" value="Secre_tail"/>
</dbReference>
<dbReference type="CDD" id="cd00146">
    <property type="entry name" value="PKD"/>
    <property type="match status" value="1"/>
</dbReference>
<evidence type="ECO:0000259" key="7">
    <source>
        <dbReference type="PROSITE" id="PS50093"/>
    </source>
</evidence>
<dbReference type="InterPro" id="IPR013783">
    <property type="entry name" value="Ig-like_fold"/>
</dbReference>
<organism evidence="8 9">
    <name type="scientific">Pontibacter mangrovi</name>
    <dbReference type="NCBI Taxonomy" id="2589816"/>
    <lineage>
        <taxon>Bacteria</taxon>
        <taxon>Pseudomonadati</taxon>
        <taxon>Bacteroidota</taxon>
        <taxon>Cytophagia</taxon>
        <taxon>Cytophagales</taxon>
        <taxon>Hymenobacteraceae</taxon>
        <taxon>Pontibacter</taxon>
    </lineage>
</organism>
<dbReference type="InterPro" id="IPR022409">
    <property type="entry name" value="PKD/Chitinase_dom"/>
</dbReference>
<dbReference type="PRINTS" id="PR00723">
    <property type="entry name" value="SUBTILISIN"/>
</dbReference>
<dbReference type="Gene3D" id="2.60.40.10">
    <property type="entry name" value="Immunoglobulins"/>
    <property type="match status" value="1"/>
</dbReference>
<dbReference type="EMBL" id="VFRQ01000009">
    <property type="protein sequence ID" value="TPE42824.1"/>
    <property type="molecule type" value="Genomic_DNA"/>
</dbReference>
<keyword evidence="2 5" id="KW-0645">Protease</keyword>
<gene>
    <name evidence="8" type="ORF">FJM65_15975</name>
</gene>
<evidence type="ECO:0000256" key="2">
    <source>
        <dbReference type="ARBA" id="ARBA00022670"/>
    </source>
</evidence>
<dbReference type="SUPFAM" id="SSF52743">
    <property type="entry name" value="Subtilisin-like"/>
    <property type="match status" value="1"/>
</dbReference>
<protein>
    <submittedName>
        <fullName evidence="8">PKD domain-containing protein</fullName>
    </submittedName>
</protein>
<evidence type="ECO:0000256" key="6">
    <source>
        <dbReference type="RuleBase" id="RU003355"/>
    </source>
</evidence>
<feature type="active site" description="Charge relay system" evidence="5">
    <location>
        <position position="181"/>
    </location>
</feature>
<dbReference type="SUPFAM" id="SSF49299">
    <property type="entry name" value="PKD domain"/>
    <property type="match status" value="1"/>
</dbReference>
<dbReference type="GO" id="GO:0006508">
    <property type="term" value="P:proteolysis"/>
    <property type="evidence" value="ECO:0007669"/>
    <property type="project" value="UniProtKB-KW"/>
</dbReference>
<dbReference type="InterPro" id="IPR000209">
    <property type="entry name" value="Peptidase_S8/S53_dom"/>
</dbReference>
<dbReference type="GO" id="GO:0004252">
    <property type="term" value="F:serine-type endopeptidase activity"/>
    <property type="evidence" value="ECO:0007669"/>
    <property type="project" value="UniProtKB-UniRule"/>
</dbReference>
<dbReference type="Gene3D" id="3.40.50.200">
    <property type="entry name" value="Peptidase S8/S53 domain"/>
    <property type="match status" value="1"/>
</dbReference>
<dbReference type="RefSeq" id="WP_140622558.1">
    <property type="nucleotide sequence ID" value="NZ_VFRQ01000009.1"/>
</dbReference>
<dbReference type="InterPro" id="IPR000601">
    <property type="entry name" value="PKD_dom"/>
</dbReference>
<dbReference type="Pfam" id="PF00082">
    <property type="entry name" value="Peptidase_S8"/>
    <property type="match status" value="1"/>
</dbReference>
<dbReference type="InterPro" id="IPR036852">
    <property type="entry name" value="Peptidase_S8/S53_dom_sf"/>
</dbReference>
<feature type="domain" description="PKD" evidence="7">
    <location>
        <begin position="954"/>
        <end position="999"/>
    </location>
</feature>
<dbReference type="SMART" id="SM00089">
    <property type="entry name" value="PKD"/>
    <property type="match status" value="1"/>
</dbReference>
<comment type="caution">
    <text evidence="8">The sequence shown here is derived from an EMBL/GenBank/DDBJ whole genome shotgun (WGS) entry which is preliminary data.</text>
</comment>
<dbReference type="OrthoDB" id="9813435at2"/>
<dbReference type="PROSITE" id="PS00136">
    <property type="entry name" value="SUBTILASE_ASP"/>
    <property type="match status" value="1"/>
</dbReference>
<keyword evidence="9" id="KW-1185">Reference proteome</keyword>
<dbReference type="InterPro" id="IPR023828">
    <property type="entry name" value="Peptidase_S8_Ser-AS"/>
</dbReference>
<dbReference type="Proteomes" id="UP000316727">
    <property type="component" value="Unassembled WGS sequence"/>
</dbReference>
<sequence length="1098" mass="118449">MFTHIPLPKRSLVLAIFLLLHLPALYAQRPVFDFGNSAIPNKLVYKLKPQSGAQLRKSSGANLSAVLRQVGAKNVVQKFPGAGAPPPNRVARMATPAVDLSLIYELQYGEGHTFEEIKTALMATGEVAYVEPLYLREPLHQPNDPSADSTKTTQFYLKQVQAYGGWEVEQGDTNMVIGILDTGFRLSHQDLKEKVKHNYNDPIDGRDNDGDGLVDNYSGWDFADHDNSVADDSPWKGHGTAVAGVAAGATNNGVGIAGLGYNAKFMPLKVFSSYPGGAFGGYEAIVYAADKGCKVINLSWGGTGFSQFEQDIINYAALVKDVLIVASAGNTNAFLDLYPASYDNVVSVGGSDKQDIKYKDHTYSYNIDLISPSLSIYSTSVAGDAKYVYVGGTSFSAPTVAGGAALVRAHYPELNALQVAERLRAGTDKIYDLEGNKPYLEMLGTGRFNLKKALKAAAPKSVRCTSFGPGANQNLSANSVVTIDARFVNYLSPLSNLDVTLTSLSPYVEVLQDKVQLGSLGTLAEASTGSPSFKIKISKDAPSNYKVYLRLGYADGAYSDFQHFALYINPSFATLNANNLQLTLNSQGNIGYNGLNLGQGVGVTYKGSASLLFEGGLILSADSGKVADNLHNASWQNSKGFEPLALTRKYYDTRLADQEVRTLMQTNASGHPLVEVRTVGYAWADAPNQDYVILEYQLTNRSDETIPLLHAGLFADWDIGNYTENRIGWDEELQMGYAYHAYEEMPYAGIKLLTPENKLIYHAADNMSSNDSTVSIDDGFSNAEKYKVISNGVSRLKAGEEYGSSVSHVLGATATDLAPGQTKTIAFAVLAGDNLQALQEYAQAAQRKYKGIKSGPPPVAAAYQTCRASDVVISPDGGSLFNFYADSTAQHLIASGQSYTLAGAAQNTTVYVANADSLYLSALVPMQVQVVPNAQAQFAEKVHFAQVNKPVTFSDESEHATSWHWNFGDGQSSSEQYPNHTYKKPGSYEVRLTVSNTIACTQSSYAKTIDVYDVAPKLYPNPAAESITLNLTRPVYGSDSTAPVFQLTDLSGKAVAAVPMASTNISVTYDLSQLSAGIYIARITYGGASYVERVLVRR</sequence>
<proteinExistence type="inferred from homology"/>
<name>A0A501W3Y0_9BACT</name>
<evidence type="ECO:0000313" key="9">
    <source>
        <dbReference type="Proteomes" id="UP000316727"/>
    </source>
</evidence>
<dbReference type="InterPro" id="IPR022398">
    <property type="entry name" value="Peptidase_S8_His-AS"/>
</dbReference>
<dbReference type="PROSITE" id="PS00138">
    <property type="entry name" value="SUBTILASE_SER"/>
    <property type="match status" value="1"/>
</dbReference>
<dbReference type="InterPro" id="IPR035986">
    <property type="entry name" value="PKD_dom_sf"/>
</dbReference>
<evidence type="ECO:0000256" key="3">
    <source>
        <dbReference type="ARBA" id="ARBA00022801"/>
    </source>
</evidence>
<dbReference type="PROSITE" id="PS51892">
    <property type="entry name" value="SUBTILASE"/>
    <property type="match status" value="1"/>
</dbReference>
<keyword evidence="4 5" id="KW-0720">Serine protease</keyword>
<dbReference type="InterPro" id="IPR023827">
    <property type="entry name" value="Peptidase_S8_Asp-AS"/>
</dbReference>
<dbReference type="PANTHER" id="PTHR43806">
    <property type="entry name" value="PEPTIDASE S8"/>
    <property type="match status" value="1"/>
</dbReference>
<accession>A0A501W3Y0</accession>
<evidence type="ECO:0000256" key="4">
    <source>
        <dbReference type="ARBA" id="ARBA00022825"/>
    </source>
</evidence>
<evidence type="ECO:0000256" key="5">
    <source>
        <dbReference type="PROSITE-ProRule" id="PRU01240"/>
    </source>
</evidence>
<dbReference type="PROSITE" id="PS00137">
    <property type="entry name" value="SUBTILASE_HIS"/>
    <property type="match status" value="1"/>
</dbReference>
<feature type="active site" description="Charge relay system" evidence="5">
    <location>
        <position position="238"/>
    </location>
</feature>
<dbReference type="PANTHER" id="PTHR43806:SF11">
    <property type="entry name" value="CEREVISIN-RELATED"/>
    <property type="match status" value="1"/>
</dbReference>
<dbReference type="NCBIfam" id="TIGR04183">
    <property type="entry name" value="Por_Secre_tail"/>
    <property type="match status" value="1"/>
</dbReference>
<evidence type="ECO:0000256" key="1">
    <source>
        <dbReference type="ARBA" id="ARBA00011073"/>
    </source>
</evidence>
<reference evidence="8 9" key="1">
    <citation type="submission" date="2019-06" db="EMBL/GenBank/DDBJ databases">
        <title>A novel bacterium of genus Pontibacter, isolated from marine sediment.</title>
        <authorList>
            <person name="Huang H."/>
            <person name="Mo K."/>
            <person name="Hu Y."/>
        </authorList>
    </citation>
    <scope>NUCLEOTIDE SEQUENCE [LARGE SCALE GENOMIC DNA]</scope>
    <source>
        <strain evidence="8 9">HB172049</strain>
    </source>
</reference>
<dbReference type="Pfam" id="PF18962">
    <property type="entry name" value="Por_Secre_tail"/>
    <property type="match status" value="1"/>
</dbReference>
<dbReference type="InterPro" id="IPR015500">
    <property type="entry name" value="Peptidase_S8_subtilisin-rel"/>
</dbReference>
<comment type="similarity">
    <text evidence="1 5 6">Belongs to the peptidase S8 family.</text>
</comment>
<dbReference type="InterPro" id="IPR050131">
    <property type="entry name" value="Peptidase_S8_subtilisin-like"/>
</dbReference>
<dbReference type="AlphaFoldDB" id="A0A501W3Y0"/>